<evidence type="ECO:0000259" key="1">
    <source>
        <dbReference type="Pfam" id="PF08242"/>
    </source>
</evidence>
<dbReference type="RefSeq" id="WP_176272854.1">
    <property type="nucleotide sequence ID" value="NZ_JABWTA010000001.1"/>
</dbReference>
<dbReference type="Proteomes" id="UP000546031">
    <property type="component" value="Unassembled WGS sequence"/>
</dbReference>
<dbReference type="GO" id="GO:0008168">
    <property type="term" value="F:methyltransferase activity"/>
    <property type="evidence" value="ECO:0007669"/>
    <property type="project" value="UniProtKB-KW"/>
</dbReference>
<feature type="domain" description="Methyltransferase type 12" evidence="1">
    <location>
        <begin position="57"/>
        <end position="148"/>
    </location>
</feature>
<accession>A0A850HC45</accession>
<organism evidence="2 3">
    <name type="scientific">Altererythrobacter lutimaris</name>
    <dbReference type="NCBI Taxonomy" id="2743979"/>
    <lineage>
        <taxon>Bacteria</taxon>
        <taxon>Pseudomonadati</taxon>
        <taxon>Pseudomonadota</taxon>
        <taxon>Alphaproteobacteria</taxon>
        <taxon>Sphingomonadales</taxon>
        <taxon>Erythrobacteraceae</taxon>
        <taxon>Altererythrobacter</taxon>
    </lineage>
</organism>
<dbReference type="InterPro" id="IPR029063">
    <property type="entry name" value="SAM-dependent_MTases_sf"/>
</dbReference>
<comment type="caution">
    <text evidence="2">The sequence shown here is derived from an EMBL/GenBank/DDBJ whole genome shotgun (WGS) entry which is preliminary data.</text>
</comment>
<proteinExistence type="predicted"/>
<keyword evidence="3" id="KW-1185">Reference proteome</keyword>
<reference evidence="2 3" key="1">
    <citation type="submission" date="2020-06" db="EMBL/GenBank/DDBJ databases">
        <title>Altererythrobacter lutimaris sp. nov., a marine bacterium isolated from a tidal flat.</title>
        <authorList>
            <person name="Kim D."/>
            <person name="Yoo Y."/>
            <person name="Kim J.-J."/>
        </authorList>
    </citation>
    <scope>NUCLEOTIDE SEQUENCE [LARGE SCALE GENOMIC DNA]</scope>
    <source>
        <strain evidence="2 3">JGD-16</strain>
    </source>
</reference>
<sequence>MAEGTSSGIALESQKQLFEAIHEKYAEATTDEFAEGYKEEFIYRPILEMLGDAKSLMELASGIGSAAGWMRDHKPGLEISGCDISQSAADDFTKLHNRPCYVWDLTVPLEVEQSYDALLVMGGIHHLVADLDVAFENIAKLLNPGGRLIMAEPNADFMLEPLRKLWYRLDTSHFDADNEHALSHQKLVNDHAHGLKPVDLRYIGGPAYFLLLQNWVLRMSGGAKKWIAGPALGLERLYHRLPGRLPFATFIATWEKPAA</sequence>
<dbReference type="SUPFAM" id="SSF53335">
    <property type="entry name" value="S-adenosyl-L-methionine-dependent methyltransferases"/>
    <property type="match status" value="1"/>
</dbReference>
<protein>
    <submittedName>
        <fullName evidence="2">Class I SAM-dependent methyltransferase</fullName>
    </submittedName>
</protein>
<dbReference type="InterPro" id="IPR013217">
    <property type="entry name" value="Methyltransf_12"/>
</dbReference>
<evidence type="ECO:0000313" key="2">
    <source>
        <dbReference type="EMBL" id="NVE94591.1"/>
    </source>
</evidence>
<dbReference type="Gene3D" id="3.40.50.150">
    <property type="entry name" value="Vaccinia Virus protein VP39"/>
    <property type="match status" value="1"/>
</dbReference>
<dbReference type="AlphaFoldDB" id="A0A850HC45"/>
<dbReference type="CDD" id="cd02440">
    <property type="entry name" value="AdoMet_MTases"/>
    <property type="match status" value="1"/>
</dbReference>
<dbReference type="GO" id="GO:0032259">
    <property type="term" value="P:methylation"/>
    <property type="evidence" value="ECO:0007669"/>
    <property type="project" value="UniProtKB-KW"/>
</dbReference>
<evidence type="ECO:0000313" key="3">
    <source>
        <dbReference type="Proteomes" id="UP000546031"/>
    </source>
</evidence>
<dbReference type="Pfam" id="PF08242">
    <property type="entry name" value="Methyltransf_12"/>
    <property type="match status" value="1"/>
</dbReference>
<keyword evidence="2" id="KW-0489">Methyltransferase</keyword>
<gene>
    <name evidence="2" type="ORF">HUO12_06735</name>
</gene>
<dbReference type="EMBL" id="JABWTA010000001">
    <property type="protein sequence ID" value="NVE94591.1"/>
    <property type="molecule type" value="Genomic_DNA"/>
</dbReference>
<name>A0A850HC45_9SPHN</name>
<keyword evidence="2" id="KW-0808">Transferase</keyword>